<dbReference type="Pfam" id="PF14524">
    <property type="entry name" value="Wzt_C"/>
    <property type="match status" value="1"/>
</dbReference>
<name>A0AA86N0Z1_9BACT</name>
<dbReference type="CDD" id="cd10147">
    <property type="entry name" value="Wzt_C-like"/>
    <property type="match status" value="1"/>
</dbReference>
<evidence type="ECO:0000256" key="2">
    <source>
        <dbReference type="ARBA" id="ARBA00022448"/>
    </source>
</evidence>
<dbReference type="SMART" id="SM00382">
    <property type="entry name" value="AAA"/>
    <property type="match status" value="1"/>
</dbReference>
<dbReference type="Gene3D" id="2.70.50.60">
    <property type="entry name" value="abc- transporter (atp binding component) like domain"/>
    <property type="match status" value="1"/>
</dbReference>
<sequence length="592" mass="64578">MPDAMAIRMAGVAKMYKIFPSRVDNFLDAIGLPRWGWRGRKRYKEFWALKGIDLDLPVGSRTGILGRNGAGKSTLLKLITGNIPATEGTVEVNGKIQALLDAGAGFHPEFTGYENIHASLTYQGLTTAEIEAAVEDIVDFTELGDFLAQPYRTYSSGMQARLAFATATAIKPEILIIDEMLGAGDAYFVGKSADRIRQLVDGGASVLLVSHSLDQIVKLCDRAIWIERGKIVCRGSSLEVVKEYERYIRFLDDERLKAKNRVAQDPGLHSSQRGETRDALDVQFTATAGSTCDICEVTLFKGEVAGAGVRVGDAQDVNTSHLAYVSLEGGHWSEPQESGGVLFRSVTDAGKGATSGTVVCRAFHLYPEERYRCRVGYRTRGAGEVSLTIRWNGTVHGHYILPKALTWGTHDVEVKPFSVAEAGGLDRGPVSTQASLGPTGEVRTVSRWPGEGSLAIQSVRLLNAEEKEQAVFEPDCELRVRIRFLAKAAGSYPVIPVAVLFRLDGVVVSTHIGPTMHLELNQGETRQADLDYGPIRLGNGSYVFSVALYRQLSSVGPTEVYDLLDRSYEFAVVGNPPLESGIIRHLATWSIR</sequence>
<dbReference type="EMBL" id="OX365700">
    <property type="protein sequence ID" value="CAI4032669.1"/>
    <property type="molecule type" value="Genomic_DNA"/>
</dbReference>
<dbReference type="GO" id="GO:0016020">
    <property type="term" value="C:membrane"/>
    <property type="evidence" value="ECO:0007669"/>
    <property type="project" value="InterPro"/>
</dbReference>
<dbReference type="InterPro" id="IPR050683">
    <property type="entry name" value="Bact_Polysacc_Export_ATP-bd"/>
</dbReference>
<dbReference type="PROSITE" id="PS00211">
    <property type="entry name" value="ABC_TRANSPORTER_1"/>
    <property type="match status" value="1"/>
</dbReference>
<dbReference type="KEGG" id="nti:DNFV4_03099"/>
<dbReference type="GO" id="GO:0016887">
    <property type="term" value="F:ATP hydrolysis activity"/>
    <property type="evidence" value="ECO:0007669"/>
    <property type="project" value="InterPro"/>
</dbReference>
<dbReference type="PROSITE" id="PS50893">
    <property type="entry name" value="ABC_TRANSPORTER_2"/>
    <property type="match status" value="1"/>
</dbReference>
<dbReference type="InterPro" id="IPR017871">
    <property type="entry name" value="ABC_transporter-like_CS"/>
</dbReference>
<keyword evidence="2" id="KW-0813">Transport</keyword>
<dbReference type="AlphaFoldDB" id="A0AA86N0Z1"/>
<dbReference type="RefSeq" id="WP_289269391.1">
    <property type="nucleotide sequence ID" value="NZ_OX365700.1"/>
</dbReference>
<proteinExistence type="inferred from homology"/>
<evidence type="ECO:0000259" key="5">
    <source>
        <dbReference type="PROSITE" id="PS50893"/>
    </source>
</evidence>
<dbReference type="Pfam" id="PF00005">
    <property type="entry name" value="ABC_tran"/>
    <property type="match status" value="1"/>
</dbReference>
<keyword evidence="4" id="KW-0067">ATP-binding</keyword>
<dbReference type="CDD" id="cd03220">
    <property type="entry name" value="ABC_KpsT_Wzt"/>
    <property type="match status" value="1"/>
</dbReference>
<evidence type="ECO:0000256" key="1">
    <source>
        <dbReference type="ARBA" id="ARBA00005417"/>
    </source>
</evidence>
<dbReference type="PANTHER" id="PTHR46743:SF2">
    <property type="entry name" value="TEICHOIC ACIDS EXPORT ATP-BINDING PROTEIN TAGH"/>
    <property type="match status" value="1"/>
</dbReference>
<reference evidence="6" key="1">
    <citation type="submission" date="2022-10" db="EMBL/GenBank/DDBJ databases">
        <authorList>
            <person name="Koch H."/>
        </authorList>
    </citation>
    <scope>NUCLEOTIDE SEQUENCE</scope>
    <source>
        <strain evidence="6">DNF</strain>
    </source>
</reference>
<dbReference type="InterPro" id="IPR029439">
    <property type="entry name" value="Wzt_C"/>
</dbReference>
<gene>
    <name evidence="6" type="ORF">DNFV4_03099</name>
</gene>
<evidence type="ECO:0000313" key="6">
    <source>
        <dbReference type="EMBL" id="CAI4032669.1"/>
    </source>
</evidence>
<dbReference type="GO" id="GO:0005524">
    <property type="term" value="F:ATP binding"/>
    <property type="evidence" value="ECO:0007669"/>
    <property type="project" value="UniProtKB-KW"/>
</dbReference>
<keyword evidence="3" id="KW-0547">Nucleotide-binding</keyword>
<evidence type="ECO:0000256" key="4">
    <source>
        <dbReference type="ARBA" id="ARBA00022840"/>
    </source>
</evidence>
<dbReference type="InterPro" id="IPR003439">
    <property type="entry name" value="ABC_transporter-like_ATP-bd"/>
</dbReference>
<dbReference type="InterPro" id="IPR015860">
    <property type="entry name" value="ABC_transpr_TagH-like"/>
</dbReference>
<dbReference type="GO" id="GO:0140359">
    <property type="term" value="F:ABC-type transporter activity"/>
    <property type="evidence" value="ECO:0007669"/>
    <property type="project" value="InterPro"/>
</dbReference>
<evidence type="ECO:0000256" key="3">
    <source>
        <dbReference type="ARBA" id="ARBA00022741"/>
    </source>
</evidence>
<feature type="domain" description="ABC transporter" evidence="5">
    <location>
        <begin position="21"/>
        <end position="253"/>
    </location>
</feature>
<dbReference type="InterPro" id="IPR003593">
    <property type="entry name" value="AAA+_ATPase"/>
</dbReference>
<organism evidence="6 7">
    <name type="scientific">Nitrospira tepida</name>
    <dbReference type="NCBI Taxonomy" id="2973512"/>
    <lineage>
        <taxon>Bacteria</taxon>
        <taxon>Pseudomonadati</taxon>
        <taxon>Nitrospirota</taxon>
        <taxon>Nitrospiria</taxon>
        <taxon>Nitrospirales</taxon>
        <taxon>Nitrospiraceae</taxon>
        <taxon>Nitrospira</taxon>
    </lineage>
</organism>
<protein>
    <submittedName>
        <fullName evidence="6">ABC transporter domain-containing protein</fullName>
    </submittedName>
</protein>
<evidence type="ECO:0000313" key="7">
    <source>
        <dbReference type="Proteomes" id="UP001179121"/>
    </source>
</evidence>
<keyword evidence="7" id="KW-1185">Reference proteome</keyword>
<dbReference type="InterPro" id="IPR027417">
    <property type="entry name" value="P-loop_NTPase"/>
</dbReference>
<dbReference type="PANTHER" id="PTHR46743">
    <property type="entry name" value="TEICHOIC ACIDS EXPORT ATP-BINDING PROTEIN TAGH"/>
    <property type="match status" value="1"/>
</dbReference>
<dbReference type="Gene3D" id="3.40.50.300">
    <property type="entry name" value="P-loop containing nucleotide triphosphate hydrolases"/>
    <property type="match status" value="1"/>
</dbReference>
<comment type="similarity">
    <text evidence="1">Belongs to the ABC transporter superfamily.</text>
</comment>
<dbReference type="Proteomes" id="UP001179121">
    <property type="component" value="Chromosome"/>
</dbReference>
<accession>A0AA86N0Z1</accession>
<dbReference type="SUPFAM" id="SSF52540">
    <property type="entry name" value="P-loop containing nucleoside triphosphate hydrolases"/>
    <property type="match status" value="1"/>
</dbReference>